<dbReference type="InterPro" id="IPR001633">
    <property type="entry name" value="EAL_dom"/>
</dbReference>
<evidence type="ECO:0000256" key="2">
    <source>
        <dbReference type="ARBA" id="ARBA00022475"/>
    </source>
</evidence>
<name>A0A9D9N861_9FIRM</name>
<dbReference type="Pfam" id="PF02743">
    <property type="entry name" value="dCache_1"/>
    <property type="match status" value="1"/>
</dbReference>
<dbReference type="PANTHER" id="PTHR33121:SF79">
    <property type="entry name" value="CYCLIC DI-GMP PHOSPHODIESTERASE PDED-RELATED"/>
    <property type="match status" value="1"/>
</dbReference>
<dbReference type="Pfam" id="PF00563">
    <property type="entry name" value="EAL"/>
    <property type="match status" value="1"/>
</dbReference>
<keyword evidence="2" id="KW-1003">Cell membrane</keyword>
<dbReference type="Gene3D" id="3.20.20.450">
    <property type="entry name" value="EAL domain"/>
    <property type="match status" value="1"/>
</dbReference>
<evidence type="ECO:0000256" key="6">
    <source>
        <dbReference type="SAM" id="Phobius"/>
    </source>
</evidence>
<dbReference type="Pfam" id="PF00990">
    <property type="entry name" value="GGDEF"/>
    <property type="match status" value="1"/>
</dbReference>
<dbReference type="PANTHER" id="PTHR33121">
    <property type="entry name" value="CYCLIC DI-GMP PHOSPHODIESTERASE PDEF"/>
    <property type="match status" value="1"/>
</dbReference>
<feature type="transmembrane region" description="Helical" evidence="6">
    <location>
        <begin position="298"/>
        <end position="320"/>
    </location>
</feature>
<comment type="caution">
    <text evidence="9">The sequence shown here is derived from an EMBL/GenBank/DDBJ whole genome shotgun (WGS) entry which is preliminary data.</text>
</comment>
<comment type="subcellular location">
    <subcellularLocation>
        <location evidence="1">Cell membrane</location>
        <topology evidence="1">Multi-pass membrane protein</topology>
    </subcellularLocation>
</comment>
<dbReference type="GO" id="GO:0071111">
    <property type="term" value="F:cyclic-guanylate-specific phosphodiesterase activity"/>
    <property type="evidence" value="ECO:0007669"/>
    <property type="project" value="InterPro"/>
</dbReference>
<proteinExistence type="predicted"/>
<dbReference type="Proteomes" id="UP000823618">
    <property type="component" value="Unassembled WGS sequence"/>
</dbReference>
<keyword evidence="3 6" id="KW-0812">Transmembrane</keyword>
<dbReference type="InterPro" id="IPR033479">
    <property type="entry name" value="dCache_1"/>
</dbReference>
<evidence type="ECO:0000256" key="1">
    <source>
        <dbReference type="ARBA" id="ARBA00004651"/>
    </source>
</evidence>
<dbReference type="SUPFAM" id="SSF141868">
    <property type="entry name" value="EAL domain-like"/>
    <property type="match status" value="1"/>
</dbReference>
<evidence type="ECO:0000256" key="4">
    <source>
        <dbReference type="ARBA" id="ARBA00022989"/>
    </source>
</evidence>
<evidence type="ECO:0000256" key="3">
    <source>
        <dbReference type="ARBA" id="ARBA00022692"/>
    </source>
</evidence>
<reference evidence="9" key="1">
    <citation type="submission" date="2020-10" db="EMBL/GenBank/DDBJ databases">
        <authorList>
            <person name="Gilroy R."/>
        </authorList>
    </citation>
    <scope>NUCLEOTIDE SEQUENCE</scope>
    <source>
        <strain evidence="9">E3-2379</strain>
    </source>
</reference>
<dbReference type="AlphaFoldDB" id="A0A9D9N861"/>
<dbReference type="InterPro" id="IPR000160">
    <property type="entry name" value="GGDEF_dom"/>
</dbReference>
<dbReference type="EMBL" id="JADIML010000260">
    <property type="protein sequence ID" value="MBO8464088.1"/>
    <property type="molecule type" value="Genomic_DNA"/>
</dbReference>
<dbReference type="InterPro" id="IPR050706">
    <property type="entry name" value="Cyclic-di-GMP_PDE-like"/>
</dbReference>
<dbReference type="PROSITE" id="PS50883">
    <property type="entry name" value="EAL"/>
    <property type="match status" value="1"/>
</dbReference>
<dbReference type="SMART" id="SM00267">
    <property type="entry name" value="GGDEF"/>
    <property type="match status" value="1"/>
</dbReference>
<evidence type="ECO:0000259" key="8">
    <source>
        <dbReference type="PROSITE" id="PS50887"/>
    </source>
</evidence>
<keyword evidence="5 6" id="KW-0472">Membrane</keyword>
<dbReference type="InterPro" id="IPR043128">
    <property type="entry name" value="Rev_trsase/Diguanyl_cyclase"/>
</dbReference>
<dbReference type="NCBIfam" id="TIGR00254">
    <property type="entry name" value="GGDEF"/>
    <property type="match status" value="1"/>
</dbReference>
<reference evidence="9" key="2">
    <citation type="journal article" date="2021" name="PeerJ">
        <title>Extensive microbial diversity within the chicken gut microbiome revealed by metagenomics and culture.</title>
        <authorList>
            <person name="Gilroy R."/>
            <person name="Ravi A."/>
            <person name="Getino M."/>
            <person name="Pursley I."/>
            <person name="Horton D.L."/>
            <person name="Alikhan N.F."/>
            <person name="Baker D."/>
            <person name="Gharbi K."/>
            <person name="Hall N."/>
            <person name="Watson M."/>
            <person name="Adriaenssens E.M."/>
            <person name="Foster-Nyarko E."/>
            <person name="Jarju S."/>
            <person name="Secka A."/>
            <person name="Antonio M."/>
            <person name="Oren A."/>
            <person name="Chaudhuri R.R."/>
            <person name="La Ragione R."/>
            <person name="Hildebrand F."/>
            <person name="Pallen M.J."/>
        </authorList>
    </citation>
    <scope>NUCLEOTIDE SEQUENCE</scope>
    <source>
        <strain evidence="9">E3-2379</strain>
    </source>
</reference>
<feature type="transmembrane region" description="Helical" evidence="6">
    <location>
        <begin position="15"/>
        <end position="37"/>
    </location>
</feature>
<feature type="domain" description="EAL" evidence="7">
    <location>
        <begin position="496"/>
        <end position="749"/>
    </location>
</feature>
<dbReference type="Gene3D" id="3.30.70.270">
    <property type="match status" value="1"/>
</dbReference>
<feature type="domain" description="GGDEF" evidence="8">
    <location>
        <begin position="358"/>
        <end position="487"/>
    </location>
</feature>
<organism evidence="9 10">
    <name type="scientific">Candidatus Scybalomonas excrementavium</name>
    <dbReference type="NCBI Taxonomy" id="2840943"/>
    <lineage>
        <taxon>Bacteria</taxon>
        <taxon>Bacillati</taxon>
        <taxon>Bacillota</taxon>
        <taxon>Clostridia</taxon>
        <taxon>Lachnospirales</taxon>
        <taxon>Lachnospiraceae</taxon>
        <taxon>Lachnospiraceae incertae sedis</taxon>
        <taxon>Candidatus Scybalomonas</taxon>
    </lineage>
</organism>
<dbReference type="SMART" id="SM00052">
    <property type="entry name" value="EAL"/>
    <property type="match status" value="1"/>
</dbReference>
<dbReference type="SUPFAM" id="SSF55073">
    <property type="entry name" value="Nucleotide cyclase"/>
    <property type="match status" value="1"/>
</dbReference>
<protein>
    <submittedName>
        <fullName evidence="9">EAL domain-containing protein</fullName>
    </submittedName>
</protein>
<evidence type="ECO:0000313" key="9">
    <source>
        <dbReference type="EMBL" id="MBO8464088.1"/>
    </source>
</evidence>
<evidence type="ECO:0000256" key="5">
    <source>
        <dbReference type="ARBA" id="ARBA00023136"/>
    </source>
</evidence>
<dbReference type="CDD" id="cd18773">
    <property type="entry name" value="PDC1_HK_sensor"/>
    <property type="match status" value="1"/>
</dbReference>
<dbReference type="InterPro" id="IPR035919">
    <property type="entry name" value="EAL_sf"/>
</dbReference>
<dbReference type="GO" id="GO:0005886">
    <property type="term" value="C:plasma membrane"/>
    <property type="evidence" value="ECO:0007669"/>
    <property type="project" value="UniProtKB-SubCell"/>
</dbReference>
<dbReference type="InterPro" id="IPR029787">
    <property type="entry name" value="Nucleotide_cyclase"/>
</dbReference>
<keyword evidence="4 6" id="KW-1133">Transmembrane helix</keyword>
<evidence type="ECO:0000259" key="7">
    <source>
        <dbReference type="PROSITE" id="PS50883"/>
    </source>
</evidence>
<evidence type="ECO:0000313" key="10">
    <source>
        <dbReference type="Proteomes" id="UP000823618"/>
    </source>
</evidence>
<gene>
    <name evidence="9" type="ORF">IAC13_09175</name>
</gene>
<dbReference type="Gene3D" id="3.30.450.20">
    <property type="entry name" value="PAS domain"/>
    <property type="match status" value="1"/>
</dbReference>
<dbReference type="PROSITE" id="PS50887">
    <property type="entry name" value="GGDEF"/>
    <property type="match status" value="1"/>
</dbReference>
<dbReference type="CDD" id="cd01948">
    <property type="entry name" value="EAL"/>
    <property type="match status" value="1"/>
</dbReference>
<sequence length="750" mass="86828">MQNISNFNKKDKKKLGFSIALLLFSILIFTVIIFFGYNNRLKNMIRSEAKLTLKNVSSQNVITLNHDILSKKQLLQALASQIQQNKDFDIPTLLKDLEKYVTPYNFYDIGIIDKDGFCYTSLDKRIYVGGYDYYKDGMKGISSISETYLSKDKTRFLNIFTAPIYVDNQVEMILAASYSSKDFSSLLNITSFDGHGNTLVIDSEGTIVSAPTNTNYDRTTSSYDKTDPFYRFLQNQNEMLQALQNATPSIEDNYIYFDYRNENYTAYYEKTGINDWYLISYVPTQYLYKNTRIINQTIFWGIVLLYSGVLIMGILSFRAYTKYQKKISSLAFVDDLTHEKNYEYLKLYFNNMTPSQKKNKSLVVFDIDKFKGINIIYGTDIGDSILQYIPKIFKKVLPFDSLFKYQADIYIAILEHKNQNEIIQKINSITQRIDLDAERGIITPFKLSFGICSLEKFDTLHSIYTNALLAKTEIKGNRNKNFNFFHEQNKTNLIESQQVESKFNEALKNKEFEVWYQPKYNMQTNEICGSEALVRWRNNDGNLISPGIFIPVSENNGQIIQLDEEVISQVFQHIKEMEALGLDVKPISINLSRVHLEHFMIVERIQEMIRDYAISPSNLSFEVTESALLEKNEQLNTMVHQLKEIGFEVDIDDYGTGVSTLNSLAFSDFNTLKLDKSFIDYIGNDKMNIIIKSTIALAQELNMKIIAEGVETQEQVDFLLNNHCYIAQGYYFSKPLDKQSYFSLLKQSYK</sequence>
<accession>A0A9D9N861</accession>